<evidence type="ECO:0000256" key="7">
    <source>
        <dbReference type="ARBA" id="ARBA00023065"/>
    </source>
</evidence>
<evidence type="ECO:0000256" key="9">
    <source>
        <dbReference type="RuleBase" id="RU366041"/>
    </source>
</evidence>
<organism evidence="10">
    <name type="scientific">Oryza punctata</name>
    <name type="common">Red rice</name>
    <dbReference type="NCBI Taxonomy" id="4537"/>
    <lineage>
        <taxon>Eukaryota</taxon>
        <taxon>Viridiplantae</taxon>
        <taxon>Streptophyta</taxon>
        <taxon>Embryophyta</taxon>
        <taxon>Tracheophyta</taxon>
        <taxon>Spermatophyta</taxon>
        <taxon>Magnoliopsida</taxon>
        <taxon>Liliopsida</taxon>
        <taxon>Poales</taxon>
        <taxon>Poaceae</taxon>
        <taxon>BOP clade</taxon>
        <taxon>Oryzoideae</taxon>
        <taxon>Oryzeae</taxon>
        <taxon>Oryzinae</taxon>
        <taxon>Oryza</taxon>
    </lineage>
</organism>
<protein>
    <recommendedName>
        <fullName evidence="9">Magnesium transporter</fullName>
    </recommendedName>
</protein>
<evidence type="ECO:0000256" key="5">
    <source>
        <dbReference type="ARBA" id="ARBA00022842"/>
    </source>
</evidence>
<keyword evidence="7 9" id="KW-0406">Ion transport</keyword>
<name>A0A0E0K8I8_ORYPU</name>
<accession>A0A0E0K8I8</accession>
<sequence>MALPCALLSATATSFSSSPAFRHCRSVHRVPARPRPPLAPSARVMGKGNSKRKAANTRLWMRLDRRGGCEMIMCDKAFVARRSGLPARDLRLLGSLLSRSPSIFAREKAMVINLEFVRAIVTADEVLVQEPLAQEVLPFVEKLRKHFPPNSLDVDDVSNHVHMNNQDGKLAQHVPCLNEEEVAGHELPFEFQVLDFALEAVCLSYNSRLSELNRSAIAGLDDLMKSVNTRNLERVRSLKSILTCLLASVQKVRDEVEHILDDNETMAHLCIERKTKGQKDEVSTILFPETRLCTTHSSIEKSTGIRTCVPSDSNAHILDMLLEAYFKQLDGIRNRIFLVRQYIVDTEDYISIQLDNKRNELIRLKLMLIIASFGIAINTFIAAAFAMNIPHRGHYFIIVLPFGPFVGATSSLCISIVILLFTYAWRNRLLCT</sequence>
<reference evidence="10" key="1">
    <citation type="submission" date="2015-04" db="UniProtKB">
        <authorList>
            <consortium name="EnsemblPlants"/>
        </authorList>
    </citation>
    <scope>IDENTIFICATION</scope>
</reference>
<dbReference type="CDD" id="cd12823">
    <property type="entry name" value="Mrs2_Mfm1p-like"/>
    <property type="match status" value="1"/>
</dbReference>
<keyword evidence="5 9" id="KW-0460">Magnesium</keyword>
<evidence type="ECO:0000256" key="4">
    <source>
        <dbReference type="ARBA" id="ARBA00022692"/>
    </source>
</evidence>
<dbReference type="Gene3D" id="2.40.128.330">
    <property type="match status" value="1"/>
</dbReference>
<comment type="function">
    <text evidence="9">Magnesium transporter that may mediate the influx of magnesium.</text>
</comment>
<keyword evidence="6 9" id="KW-1133">Transmembrane helix</keyword>
<evidence type="ECO:0000256" key="6">
    <source>
        <dbReference type="ARBA" id="ARBA00022989"/>
    </source>
</evidence>
<dbReference type="InterPro" id="IPR039204">
    <property type="entry name" value="MRS2-like"/>
</dbReference>
<comment type="similarity">
    <text evidence="2 9">Belongs to the CorA metal ion transporter (MIT) (TC 1.A.35.5) family.</text>
</comment>
<comment type="subcellular location">
    <subcellularLocation>
        <location evidence="1 9">Membrane</location>
        <topology evidence="1 9">Multi-pass membrane protein</topology>
    </subcellularLocation>
</comment>
<dbReference type="Gene3D" id="1.20.58.340">
    <property type="entry name" value="Magnesium transport protein CorA, transmembrane region"/>
    <property type="match status" value="1"/>
</dbReference>
<dbReference type="Pfam" id="PF22099">
    <property type="entry name" value="MRS2-like"/>
    <property type="match status" value="1"/>
</dbReference>
<feature type="transmembrane region" description="Helical" evidence="9">
    <location>
        <begin position="366"/>
        <end position="386"/>
    </location>
</feature>
<dbReference type="PANTHER" id="PTHR13890:SF36">
    <property type="entry name" value="MAGNESIUM TRANSPORTER MRS2-H-RELATED"/>
    <property type="match status" value="1"/>
</dbReference>
<dbReference type="eggNOG" id="KOG2662">
    <property type="taxonomic scope" value="Eukaryota"/>
</dbReference>
<evidence type="ECO:0000256" key="3">
    <source>
        <dbReference type="ARBA" id="ARBA00022448"/>
    </source>
</evidence>
<evidence type="ECO:0000313" key="10">
    <source>
        <dbReference type="EnsemblPlants" id="OPUNC03G02710.1"/>
    </source>
</evidence>
<dbReference type="Proteomes" id="UP000026962">
    <property type="component" value="Chromosome 3"/>
</dbReference>
<evidence type="ECO:0000313" key="11">
    <source>
        <dbReference type="Proteomes" id="UP000026962"/>
    </source>
</evidence>
<keyword evidence="11" id="KW-1185">Reference proteome</keyword>
<evidence type="ECO:0000256" key="2">
    <source>
        <dbReference type="ARBA" id="ARBA00007535"/>
    </source>
</evidence>
<evidence type="ECO:0000256" key="8">
    <source>
        <dbReference type="ARBA" id="ARBA00023136"/>
    </source>
</evidence>
<dbReference type="HOGENOM" id="CLU_034694_1_0_1"/>
<reference evidence="10" key="2">
    <citation type="submission" date="2018-05" db="EMBL/GenBank/DDBJ databases">
        <title>OpunRS2 (Oryza punctata Reference Sequence Version 2).</title>
        <authorList>
            <person name="Zhang J."/>
            <person name="Kudrna D."/>
            <person name="Lee S."/>
            <person name="Talag J."/>
            <person name="Welchert J."/>
            <person name="Wing R.A."/>
        </authorList>
    </citation>
    <scope>NUCLEOTIDE SEQUENCE [LARGE SCALE GENOMIC DNA]</scope>
</reference>
<dbReference type="GO" id="GO:0015095">
    <property type="term" value="F:magnesium ion transmembrane transporter activity"/>
    <property type="evidence" value="ECO:0007669"/>
    <property type="project" value="TreeGrafter"/>
</dbReference>
<dbReference type="GO" id="GO:0016020">
    <property type="term" value="C:membrane"/>
    <property type="evidence" value="ECO:0007669"/>
    <property type="project" value="UniProtKB-SubCell"/>
</dbReference>
<dbReference type="OMA" id="FAMNIPH"/>
<keyword evidence="8 9" id="KW-0472">Membrane</keyword>
<evidence type="ECO:0000256" key="1">
    <source>
        <dbReference type="ARBA" id="ARBA00004141"/>
    </source>
</evidence>
<dbReference type="FunFam" id="2.40.128.330:FF:000001">
    <property type="entry name" value="Magnesium transporter MRS2-1"/>
    <property type="match status" value="1"/>
</dbReference>
<dbReference type="PANTHER" id="PTHR13890">
    <property type="entry name" value="RNA SPLICING PROTEIN MRS2, MITOCHONDRIAL"/>
    <property type="match status" value="1"/>
</dbReference>
<dbReference type="EnsemblPlants" id="OPUNC03G02710.1">
    <property type="protein sequence ID" value="OPUNC03G02710.1"/>
    <property type="gene ID" value="OPUNC03G02710"/>
</dbReference>
<dbReference type="AlphaFoldDB" id="A0A0E0K8I8"/>
<feature type="transmembrane region" description="Helical" evidence="9">
    <location>
        <begin position="398"/>
        <end position="425"/>
    </location>
</feature>
<keyword evidence="3 9" id="KW-0813">Transport</keyword>
<keyword evidence="4 9" id="KW-0812">Transmembrane</keyword>
<proteinExistence type="inferred from homology"/>
<dbReference type="Gramene" id="OPUNC03G02710.1">
    <property type="protein sequence ID" value="OPUNC03G02710.1"/>
    <property type="gene ID" value="OPUNC03G02710"/>
</dbReference>